<gene>
    <name evidence="4" type="ORF">BJY01DRAFT_99798</name>
</gene>
<dbReference type="PANTHER" id="PTHR16099">
    <property type="entry name" value="8-OXO-DGTP DIPHOSPHATES NUDT15"/>
    <property type="match status" value="1"/>
</dbReference>
<dbReference type="PROSITE" id="PS51462">
    <property type="entry name" value="NUDIX"/>
    <property type="match status" value="1"/>
</dbReference>
<evidence type="ECO:0000256" key="2">
    <source>
        <dbReference type="RuleBase" id="RU003476"/>
    </source>
</evidence>
<reference evidence="4 5" key="1">
    <citation type="submission" date="2024-07" db="EMBL/GenBank/DDBJ databases">
        <title>Section-level genome sequencing and comparative genomics of Aspergillus sections Usti and Cavernicolus.</title>
        <authorList>
            <consortium name="Lawrence Berkeley National Laboratory"/>
            <person name="Nybo J.L."/>
            <person name="Vesth T.C."/>
            <person name="Theobald S."/>
            <person name="Frisvad J.C."/>
            <person name="Larsen T.O."/>
            <person name="Kjaerboelling I."/>
            <person name="Rothschild-Mancinelli K."/>
            <person name="Lyhne E.K."/>
            <person name="Kogle M.E."/>
            <person name="Barry K."/>
            <person name="Clum A."/>
            <person name="Na H."/>
            <person name="Ledsgaard L."/>
            <person name="Lin J."/>
            <person name="Lipzen A."/>
            <person name="Kuo A."/>
            <person name="Riley R."/>
            <person name="Mondo S."/>
            <person name="Labutti K."/>
            <person name="Haridas S."/>
            <person name="Pangalinan J."/>
            <person name="Salamov A.A."/>
            <person name="Simmons B.A."/>
            <person name="Magnuson J.K."/>
            <person name="Chen J."/>
            <person name="Drula E."/>
            <person name="Henrissat B."/>
            <person name="Wiebenga A."/>
            <person name="Lubbers R.J."/>
            <person name="Gomes A.C."/>
            <person name="Makela M.R."/>
            <person name="Stajich J."/>
            <person name="Grigoriev I.V."/>
            <person name="Mortensen U.H."/>
            <person name="De Vries R.P."/>
            <person name="Baker S.E."/>
            <person name="Andersen M.R."/>
        </authorList>
    </citation>
    <scope>NUCLEOTIDE SEQUENCE [LARGE SCALE GENOMIC DNA]</scope>
    <source>
        <strain evidence="4 5">CBS 123904</strain>
    </source>
</reference>
<dbReference type="Proteomes" id="UP001610446">
    <property type="component" value="Unassembled WGS sequence"/>
</dbReference>
<evidence type="ECO:0000256" key="1">
    <source>
        <dbReference type="ARBA" id="ARBA00022801"/>
    </source>
</evidence>
<dbReference type="CDD" id="cd04678">
    <property type="entry name" value="NUDIX_MTH2_Nudt15"/>
    <property type="match status" value="1"/>
</dbReference>
<proteinExistence type="inferred from homology"/>
<dbReference type="Gene3D" id="3.90.79.10">
    <property type="entry name" value="Nucleoside Triphosphate Pyrophosphohydrolase"/>
    <property type="match status" value="1"/>
</dbReference>
<keyword evidence="1 2" id="KW-0378">Hydrolase</keyword>
<organism evidence="4 5">
    <name type="scientific">Aspergillus pseudoustus</name>
    <dbReference type="NCBI Taxonomy" id="1810923"/>
    <lineage>
        <taxon>Eukaryota</taxon>
        <taxon>Fungi</taxon>
        <taxon>Dikarya</taxon>
        <taxon>Ascomycota</taxon>
        <taxon>Pezizomycotina</taxon>
        <taxon>Eurotiomycetes</taxon>
        <taxon>Eurotiomycetidae</taxon>
        <taxon>Eurotiales</taxon>
        <taxon>Aspergillaceae</taxon>
        <taxon>Aspergillus</taxon>
        <taxon>Aspergillus subgen. Nidulantes</taxon>
    </lineage>
</organism>
<dbReference type="PRINTS" id="PR00502">
    <property type="entry name" value="NUDIXFAMILY"/>
</dbReference>
<comment type="caution">
    <text evidence="4">The sequence shown here is derived from an EMBL/GenBank/DDBJ whole genome shotgun (WGS) entry which is preliminary data.</text>
</comment>
<feature type="domain" description="Nudix hydrolase" evidence="3">
    <location>
        <begin position="5"/>
        <end position="135"/>
    </location>
</feature>
<dbReference type="PROSITE" id="PS00893">
    <property type="entry name" value="NUDIX_BOX"/>
    <property type="match status" value="1"/>
</dbReference>
<name>A0ABR4IY65_9EURO</name>
<dbReference type="InterPro" id="IPR000086">
    <property type="entry name" value="NUDIX_hydrolase_dom"/>
</dbReference>
<dbReference type="InterPro" id="IPR020084">
    <property type="entry name" value="NUDIX_hydrolase_CS"/>
</dbReference>
<evidence type="ECO:0000313" key="5">
    <source>
        <dbReference type="Proteomes" id="UP001610446"/>
    </source>
</evidence>
<accession>A0ABR4IY65</accession>
<sequence>MSNHNVRVGVAVFALNSQNEFVLGQRMGSHGAGTWALPGGHLEFNESFEDCATREVKEETGLDISDVQFLTATNDVMSADEKHYVTVFVGARVEEGQVPEILEPAKCAEWRWVSWKELEGDRAKFVEAQKEGRETEGKKLFIPLLSLFEQRGGFKPALKGKLSSASPVTNGGL</sequence>
<evidence type="ECO:0000313" key="4">
    <source>
        <dbReference type="EMBL" id="KAL2832719.1"/>
    </source>
</evidence>
<dbReference type="PANTHER" id="PTHR16099:SF5">
    <property type="entry name" value="NUCLEOTIDE TRIPHOSPHATE DIPHOSPHATASE NUDT15"/>
    <property type="match status" value="1"/>
</dbReference>
<dbReference type="Pfam" id="PF00293">
    <property type="entry name" value="NUDIX"/>
    <property type="match status" value="1"/>
</dbReference>
<evidence type="ECO:0000259" key="3">
    <source>
        <dbReference type="PROSITE" id="PS51462"/>
    </source>
</evidence>
<protein>
    <submittedName>
        <fullName evidence="4">NUDIX hydrolase domain-like protein</fullName>
    </submittedName>
</protein>
<comment type="similarity">
    <text evidence="2">Belongs to the Nudix hydrolase family.</text>
</comment>
<dbReference type="InterPro" id="IPR020476">
    <property type="entry name" value="Nudix_hydrolase"/>
</dbReference>
<dbReference type="SUPFAM" id="SSF55811">
    <property type="entry name" value="Nudix"/>
    <property type="match status" value="1"/>
</dbReference>
<dbReference type="EMBL" id="JBFXLU010000257">
    <property type="protein sequence ID" value="KAL2832719.1"/>
    <property type="molecule type" value="Genomic_DNA"/>
</dbReference>
<keyword evidence="5" id="KW-1185">Reference proteome</keyword>
<dbReference type="InterPro" id="IPR015797">
    <property type="entry name" value="NUDIX_hydrolase-like_dom_sf"/>
</dbReference>